<keyword evidence="10" id="KW-1185">Reference proteome</keyword>
<evidence type="ECO:0000256" key="3">
    <source>
        <dbReference type="ARBA" id="ARBA00022490"/>
    </source>
</evidence>
<evidence type="ECO:0000256" key="1">
    <source>
        <dbReference type="ARBA" id="ARBA00004138"/>
    </source>
</evidence>
<evidence type="ECO:0000259" key="8">
    <source>
        <dbReference type="PROSITE" id="PS51841"/>
    </source>
</evidence>
<comment type="subcellular location">
    <subcellularLocation>
        <location evidence="1">Cell projection</location>
        <location evidence="1">Cilium</location>
    </subcellularLocation>
    <subcellularLocation>
        <location evidence="2">Cytoplasm</location>
    </subcellularLocation>
</comment>
<dbReference type="Gene3D" id="2.60.40.10">
    <property type="entry name" value="Immunoglobulins"/>
    <property type="match status" value="4"/>
</dbReference>
<feature type="domain" description="Fibronectin type-III" evidence="7">
    <location>
        <begin position="1075"/>
        <end position="1190"/>
    </location>
</feature>
<keyword evidence="5" id="KW-0966">Cell projection</keyword>
<dbReference type="SMART" id="SM00060">
    <property type="entry name" value="FN3"/>
    <property type="match status" value="1"/>
</dbReference>
<dbReference type="InterPro" id="IPR036116">
    <property type="entry name" value="FN3_sf"/>
</dbReference>
<dbReference type="InterPro" id="IPR003961">
    <property type="entry name" value="FN3_dom"/>
</dbReference>
<dbReference type="NCBIfam" id="NF012200">
    <property type="entry name" value="choice_anch_D"/>
    <property type="match status" value="2"/>
</dbReference>
<dbReference type="Pfam" id="PF22544">
    <property type="entry name" value="HYDIN_VesB_CFA65-like_Ig"/>
    <property type="match status" value="2"/>
</dbReference>
<evidence type="ECO:0000256" key="5">
    <source>
        <dbReference type="ARBA" id="ARBA00023273"/>
    </source>
</evidence>
<feature type="signal peptide" evidence="6">
    <location>
        <begin position="1"/>
        <end position="24"/>
    </location>
</feature>
<dbReference type="RefSeq" id="WP_166077792.1">
    <property type="nucleotide sequence ID" value="NZ_JAAJBT010000007.1"/>
</dbReference>
<dbReference type="SUPFAM" id="SSF49265">
    <property type="entry name" value="Fibronectin type III"/>
    <property type="match status" value="1"/>
</dbReference>
<evidence type="ECO:0000259" key="7">
    <source>
        <dbReference type="PROSITE" id="PS50853"/>
    </source>
</evidence>
<keyword evidence="6" id="KW-0732">Signal</keyword>
<dbReference type="InterPro" id="IPR014756">
    <property type="entry name" value="Ig_E-set"/>
</dbReference>
<dbReference type="Pfam" id="PF20009">
    <property type="entry name" value="GEVED"/>
    <property type="match status" value="1"/>
</dbReference>
<organism evidence="9 10">
    <name type="scientific">Flavobacterium difficile</name>
    <dbReference type="NCBI Taxonomy" id="2709659"/>
    <lineage>
        <taxon>Bacteria</taxon>
        <taxon>Pseudomonadati</taxon>
        <taxon>Bacteroidota</taxon>
        <taxon>Flavobacteriia</taxon>
        <taxon>Flavobacteriales</taxon>
        <taxon>Flavobacteriaceae</taxon>
        <taxon>Flavobacterium</taxon>
    </lineage>
</organism>
<dbReference type="EMBL" id="JAAJBT010000007">
    <property type="protein sequence ID" value="NHM02663.1"/>
    <property type="molecule type" value="Genomic_DNA"/>
</dbReference>
<name>A0ABX0I637_9FLAO</name>
<dbReference type="InterPro" id="IPR013783">
    <property type="entry name" value="Ig-like_fold"/>
</dbReference>
<dbReference type="Proteomes" id="UP000800984">
    <property type="component" value="Unassembled WGS sequence"/>
</dbReference>
<feature type="domain" description="LTD" evidence="8">
    <location>
        <begin position="1432"/>
        <end position="1553"/>
    </location>
</feature>
<evidence type="ECO:0000256" key="4">
    <source>
        <dbReference type="ARBA" id="ARBA00023069"/>
    </source>
</evidence>
<dbReference type="PROSITE" id="PS50853">
    <property type="entry name" value="FN3"/>
    <property type="match status" value="1"/>
</dbReference>
<reference evidence="9 10" key="1">
    <citation type="submission" date="2020-02" db="EMBL/GenBank/DDBJ databases">
        <authorList>
            <person name="Chen W.-M."/>
        </authorList>
    </citation>
    <scope>NUCLEOTIDE SEQUENCE [LARGE SCALE GENOMIC DNA]</scope>
    <source>
        <strain evidence="9 10">KDG-16</strain>
    </source>
</reference>
<feature type="chain" id="PRO_5045145806" evidence="6">
    <location>
        <begin position="25"/>
        <end position="2265"/>
    </location>
</feature>
<dbReference type="CDD" id="cd00603">
    <property type="entry name" value="IPT_PCSR"/>
    <property type="match status" value="1"/>
</dbReference>
<gene>
    <name evidence="9" type="ORF">G4D72_11155</name>
</gene>
<dbReference type="InterPro" id="IPR001322">
    <property type="entry name" value="Lamin_tail_dom"/>
</dbReference>
<evidence type="ECO:0000256" key="6">
    <source>
        <dbReference type="SAM" id="SignalP"/>
    </source>
</evidence>
<dbReference type="Pfam" id="PF00932">
    <property type="entry name" value="LTD"/>
    <property type="match status" value="2"/>
</dbReference>
<dbReference type="PROSITE" id="PS51841">
    <property type="entry name" value="LTD"/>
    <property type="match status" value="2"/>
</dbReference>
<protein>
    <submittedName>
        <fullName evidence="9">Choice-of-anchor D domain-containing protein</fullName>
    </submittedName>
</protein>
<sequence length="2265" mass="237149">MKNNYITKFTLFLAAFLCSFLSWGQVNITATGNYTQDFNTLTNAGTAVPWVDDSTIASWYSQRTGTGTTYAANTGTTATGNLYSFGEGVVSLERALGSIGSGNAAAGSFAHGLLLRNTSGTTVTNLSVAYTGEQWRRENVTSQSITFWYRISSSPITALTPNNNTGWTAVTVLNFISPQNSAAASSLNGNLAVNRVVIPSTAIPSLNLASGDYIMLRWLDPDHTGNDHGLAIDDVNVSWTVSNDAVDYCNLQFPSAATIIEGGTVSVFAQVYEPGVTEATGQGAGILAEIGYSTTNTDPSGAGWTWLPATFNTQVGNNDEFTTALGAGLAPGTYYYASRFQLNGGPFRYGGFPNGFWNGTTQTSGVLTVNPSVVDYANVQFPANGTIVSGGNFTVFAQVYEPGVTEAAGQGAGILAEIGYSTANTDPSGGGWTWVPATFNVQSGNNDEYQAEIGSTLPAGTYYYASRFQLGIGAFRYGGYNGGFWNGTTNVNGVLTVTAPEINVQGNGTSIVDGDVTPILADDTNFGSTTVSTNITKTFTIQNIGTANLTVSNVALTTGSVFAVSGITLPATITAGSSTTFTITFNSALVGVFNDVVTITNNDSNESSYDFAIRAEATALVVNCGDLFISEYIEGSSNNKAIEIYNPTAAPINLATYDLVYYSNGSATVTGTFALTGTIPAYGTHVVSNSSASAAILAVANQTTASLVLTFNGDDAIALRKSGVNIDVIGQIGNDPGTEWGAGNQSTADNTIIRNFAVQAGDINGADAFNPVTEWTGFATDYIADLGTHSNSCAPPMPEINVQGNSVTILDGDVTPIVGDDTNFGSADIAGGTIVKTFTIQNIGTADLTIGAISFTGTHAANFTLTTPPSGTVAAGGSTTFQVTFDPTIVGTHNAEIVIMNNDSNENPYNFALIGTGFATPNIVLSSSNPATAASNITQGTINNVIYAFNLAVTNADATLNSVVFNTSGIYAASNITNFKLWYSTDATFNSTLDITLDNETAALGIGAHTFTGFTRLITNGSTGYFFITTDIPCSSTAGNTIVVDAITTADLTFVLGNKSGTAFASGTHTIQSAIPNNVTGAVTSVCENGTATISWTAPLGCSDNVLVFATNSAFSTATPVGNGGAYTDNSIFGSGTAFDGGFTVFKGTGTSVTVTGLTNGTTYVFKIFTRNDLNWSNGTEVSCTPTLAYCASGATSSLDSEIENVTLVGFSSTISNNTTNVCTTGVNNFTALSADLQVGGTYTVAVEFGDCSDGAQFDGAGGVWIDWNNDGDFLDANETIGTADIAMTATDTNVIQNFIINVPAGQPIGNYRMRIVQTEAATSAAVSPCGTFTYGSTEDYTVQVINACVPSHTVSSFTPTSGPVGTEVTINGTNLTGATVTFSGINATILSNDGSTIVAVIPSGAITGLLTVSDSQPCAVNNSFTIITNDTSSCEGVSAVTTDLIIYDIHDEQTGSGGFITLYNGTASTVDLTNYSIWRAGDYGVTYTDYANLTGTIAPGALGILKVSVASCGPASTNGTIDGGFNQNDGIQLRNATGSVVIDDVQTYVTGPGYYMVRNSGALNARTTFVAADWNTIPLGPGVCYPSAGLILPTGSTPPTVTTQPNYSSSCGATSVVLSTAGTEGFAGGNPLAYQWFFAAPGNASWTAVSDGGIYSGATTASLSISSISGVLNYQYYCQIRENTATCYSATNAVKITDNNPSIWNGTAWIGGAPTITRPVIIDGTYVTGTNGNFSCCSLTVNAARSLTISSGGYVEVQNGITNNGNLDVLSDGSLVQINDAAVNSGNINYNRTTNIRRYDYVYWSSPVAGFSSAAISPATSLNLQLFWTPTISSNTNGFGNWSFANETMVLGKGYAIRGPNNYSISTLANYTATFTGIPNNGLISIPISRGTWNGGTYSTGVSTTLGTDEDDNWNLVGNPYPSAINAIDFLTLNTNIAGFVNIWTHGTLPSTAIADPFYNNYDYNYTPGDYITYNASGASSGPGMFNGSIAGGQGFFVSMLHGTAATTENLIFNNSLRNRVYNNSQFFRNSNSVENQTISLERNRIWIDLIASSGSSTRAMIGYIENATNDKDRLFDAFSNEKLAFNIFSLIEDEKMLIQGKSLPFNENDKVKIGVNIPQDGLYKIGIAAVDGLFTNTNQNIYLEDKLLNVIYDLRTAPYSFMATKGAIIDRFVIRYTNEAVLSNATFNSNNNIVVVSNEDLSIKSQSSKVAKVTIYDVLGRKLYEKDKVNSSNFIVPVSKRNTTLLIEITLDNGIKQIIKTIY</sequence>
<feature type="domain" description="LTD" evidence="8">
    <location>
        <begin position="609"/>
        <end position="733"/>
    </location>
</feature>
<dbReference type="InterPro" id="IPR053879">
    <property type="entry name" value="HYDIN_VesB_CFA65-like_Ig"/>
</dbReference>
<evidence type="ECO:0000313" key="10">
    <source>
        <dbReference type="Proteomes" id="UP000800984"/>
    </source>
</evidence>
<evidence type="ECO:0000256" key="2">
    <source>
        <dbReference type="ARBA" id="ARBA00004496"/>
    </source>
</evidence>
<keyword evidence="4" id="KW-0969">Cilium</keyword>
<evidence type="ECO:0000313" key="9">
    <source>
        <dbReference type="EMBL" id="NHM02663.1"/>
    </source>
</evidence>
<comment type="caution">
    <text evidence="9">The sequence shown here is derived from an EMBL/GenBank/DDBJ whole genome shotgun (WGS) entry which is preliminary data.</text>
</comment>
<accession>A0ABX0I637</accession>
<keyword evidence="3" id="KW-0963">Cytoplasm</keyword>
<dbReference type="SUPFAM" id="SSF81296">
    <property type="entry name" value="E set domains"/>
    <property type="match status" value="1"/>
</dbReference>
<dbReference type="CDD" id="cd00063">
    <property type="entry name" value="FN3"/>
    <property type="match status" value="1"/>
</dbReference>
<dbReference type="InterPro" id="IPR045474">
    <property type="entry name" value="GEVED"/>
</dbReference>
<proteinExistence type="predicted"/>